<dbReference type="Proteomes" id="UP000663833">
    <property type="component" value="Unassembled WGS sequence"/>
</dbReference>
<dbReference type="Proteomes" id="UP000663825">
    <property type="component" value="Unassembled WGS sequence"/>
</dbReference>
<dbReference type="Proteomes" id="UP000663865">
    <property type="component" value="Unassembled WGS sequence"/>
</dbReference>
<dbReference type="EMBL" id="CAJNYD010002034">
    <property type="protein sequence ID" value="CAF3388298.1"/>
    <property type="molecule type" value="Genomic_DNA"/>
</dbReference>
<evidence type="ECO:0000313" key="9">
    <source>
        <dbReference type="EMBL" id="CAF4399461.1"/>
    </source>
</evidence>
<evidence type="ECO:0000313" key="5">
    <source>
        <dbReference type="EMBL" id="CAF3459630.1"/>
    </source>
</evidence>
<organism evidence="7 12">
    <name type="scientific">Rotaria socialis</name>
    <dbReference type="NCBI Taxonomy" id="392032"/>
    <lineage>
        <taxon>Eukaryota</taxon>
        <taxon>Metazoa</taxon>
        <taxon>Spiralia</taxon>
        <taxon>Gnathifera</taxon>
        <taxon>Rotifera</taxon>
        <taxon>Eurotatoria</taxon>
        <taxon>Bdelloidea</taxon>
        <taxon>Philodinida</taxon>
        <taxon>Philodinidae</taxon>
        <taxon>Rotaria</taxon>
    </lineage>
</organism>
<protein>
    <submittedName>
        <fullName evidence="7">Uncharacterized protein</fullName>
    </submittedName>
</protein>
<dbReference type="Proteomes" id="UP000663851">
    <property type="component" value="Unassembled WGS sequence"/>
</dbReference>
<comment type="caution">
    <text evidence="7">The sequence shown here is derived from an EMBL/GenBank/DDBJ whole genome shotgun (WGS) entry which is preliminary data.</text>
</comment>
<gene>
    <name evidence="2" type="ORF">FME351_LOCUS3762</name>
    <name evidence="6" type="ORF">GRG538_LOCUS23825</name>
    <name evidence="9" type="ORF">HFQ381_LOCUS19980</name>
    <name evidence="3" type="ORF">KIK155_LOCUS5107</name>
    <name evidence="4" type="ORF">LUA448_LOCUS16422</name>
    <name evidence="10" type="ORF">QYT958_LOCUS13699</name>
    <name evidence="5" type="ORF">TIS948_LOCUS32545</name>
    <name evidence="11" type="ORF">TOA249_LOCUS19741</name>
    <name evidence="8" type="ORF">TSG867_LOCUS11477</name>
    <name evidence="7" type="ORF">UJA718_LOCUS11639</name>
</gene>
<evidence type="ECO:0000313" key="4">
    <source>
        <dbReference type="EMBL" id="CAF3388298.1"/>
    </source>
</evidence>
<evidence type="ECO:0000313" key="6">
    <source>
        <dbReference type="EMBL" id="CAF3624126.1"/>
    </source>
</evidence>
<dbReference type="EMBL" id="CAJOBP010001443">
    <property type="protein sequence ID" value="CAF4285032.1"/>
    <property type="molecule type" value="Genomic_DNA"/>
</dbReference>
<dbReference type="EMBL" id="CAJOBS010001564">
    <property type="protein sequence ID" value="CAF4741975.1"/>
    <property type="molecule type" value="Genomic_DNA"/>
</dbReference>
<evidence type="ECO:0000313" key="10">
    <source>
        <dbReference type="EMBL" id="CAF4634354.1"/>
    </source>
</evidence>
<accession>A0A820GYM3</accession>
<evidence type="ECO:0000313" key="3">
    <source>
        <dbReference type="EMBL" id="CAF3367796.1"/>
    </source>
</evidence>
<evidence type="ECO:0000313" key="11">
    <source>
        <dbReference type="EMBL" id="CAF4741975.1"/>
    </source>
</evidence>
<dbReference type="Proteomes" id="UP000663838">
    <property type="component" value="Unassembled WGS sequence"/>
</dbReference>
<dbReference type="EMBL" id="CAJNYU010000230">
    <property type="protein sequence ID" value="CAF3342863.1"/>
    <property type="molecule type" value="Genomic_DNA"/>
</dbReference>
<dbReference type="EMBL" id="CAJNXB010005961">
    <property type="protein sequence ID" value="CAF3459630.1"/>
    <property type="molecule type" value="Genomic_DNA"/>
</dbReference>
<dbReference type="EMBL" id="CAJNYV010000553">
    <property type="protein sequence ID" value="CAF3367796.1"/>
    <property type="molecule type" value="Genomic_DNA"/>
</dbReference>
<dbReference type="Proteomes" id="UP000663872">
    <property type="component" value="Unassembled WGS sequence"/>
</dbReference>
<keyword evidence="12" id="KW-1185">Reference proteome</keyword>
<proteinExistence type="predicted"/>
<dbReference type="AlphaFoldDB" id="A0A820GYM3"/>
<dbReference type="EMBL" id="CAJOBQ010000555">
    <property type="protein sequence ID" value="CAF4379470.1"/>
    <property type="molecule type" value="Genomic_DNA"/>
</dbReference>
<dbReference type="Proteomes" id="UP000663873">
    <property type="component" value="Unassembled WGS sequence"/>
</dbReference>
<keyword evidence="1" id="KW-0175">Coiled coil</keyword>
<feature type="coiled-coil region" evidence="1">
    <location>
        <begin position="14"/>
        <end position="41"/>
    </location>
</feature>
<dbReference type="Proteomes" id="UP000663848">
    <property type="component" value="Unassembled WGS sequence"/>
</dbReference>
<dbReference type="Proteomes" id="UP000663862">
    <property type="component" value="Unassembled WGS sequence"/>
</dbReference>
<name>A0A820GYM3_9BILA</name>
<evidence type="ECO:0000313" key="2">
    <source>
        <dbReference type="EMBL" id="CAF3342863.1"/>
    </source>
</evidence>
<evidence type="ECO:0000313" key="8">
    <source>
        <dbReference type="EMBL" id="CAF4379470.1"/>
    </source>
</evidence>
<dbReference type="EMBL" id="CAJOBR010001771">
    <property type="protein sequence ID" value="CAF4634354.1"/>
    <property type="molecule type" value="Genomic_DNA"/>
</dbReference>
<evidence type="ECO:0000313" key="7">
    <source>
        <dbReference type="EMBL" id="CAF4285032.1"/>
    </source>
</evidence>
<reference evidence="7" key="1">
    <citation type="submission" date="2021-02" db="EMBL/GenBank/DDBJ databases">
        <authorList>
            <person name="Nowell W R."/>
        </authorList>
    </citation>
    <scope>NUCLEOTIDE SEQUENCE</scope>
</reference>
<dbReference type="OrthoDB" id="10030138at2759"/>
<evidence type="ECO:0000256" key="1">
    <source>
        <dbReference type="SAM" id="Coils"/>
    </source>
</evidence>
<dbReference type="EMBL" id="CAJNYT010003997">
    <property type="protein sequence ID" value="CAF3624126.1"/>
    <property type="molecule type" value="Genomic_DNA"/>
</dbReference>
<sequence length="176" mass="20219">MPSQKFHSEFVLVLNAKKDELSKLKHQIELYQDERSSCSRENVVDPYNNMHSSSTSPRHTTTGNYIEYSINKRPRYDISDIDTSEDEDIRDVEMSTRSLVQPKFKIVDNNRDGSLDLGDDQMDYKTSTISKHHQRRNYVTGINSISTRPFVNVSTTTAMPSLPDDSQTVDDLLNKI</sequence>
<evidence type="ECO:0000313" key="12">
    <source>
        <dbReference type="Proteomes" id="UP000663873"/>
    </source>
</evidence>
<dbReference type="Proteomes" id="UP000663869">
    <property type="component" value="Unassembled WGS sequence"/>
</dbReference>
<dbReference type="EMBL" id="CAJOBO010001664">
    <property type="protein sequence ID" value="CAF4399461.1"/>
    <property type="molecule type" value="Genomic_DNA"/>
</dbReference>